<dbReference type="Gramene" id="Os03t0626750-00">
    <property type="protein sequence ID" value="Os03t0626750-00"/>
    <property type="gene ID" value="Os03g0626750"/>
</dbReference>
<feature type="compositionally biased region" description="Basic and acidic residues" evidence="1">
    <location>
        <begin position="68"/>
        <end position="83"/>
    </location>
</feature>
<reference evidence="2 3" key="2">
    <citation type="journal article" date="2013" name="Plant Cell Physiol.">
        <title>Rice Annotation Project Database (RAP-DB): an integrative and interactive database for rice genomics.</title>
        <authorList>
            <person name="Sakai H."/>
            <person name="Lee S.S."/>
            <person name="Tanaka T."/>
            <person name="Numa H."/>
            <person name="Kim J."/>
            <person name="Kawahara Y."/>
            <person name="Wakimoto H."/>
            <person name="Yang C.C."/>
            <person name="Iwamoto M."/>
            <person name="Abe T."/>
            <person name="Yamada Y."/>
            <person name="Muto A."/>
            <person name="Inokuchi H."/>
            <person name="Ikemura T."/>
            <person name="Matsumoto T."/>
            <person name="Sasaki T."/>
            <person name="Itoh T."/>
        </authorList>
    </citation>
    <scope>NUCLEOTIDE SEQUENCE [LARGE SCALE GENOMIC DNA]</scope>
    <source>
        <strain evidence="3">cv. Nipponbare</strain>
    </source>
</reference>
<evidence type="ECO:0000313" key="3">
    <source>
        <dbReference type="Proteomes" id="UP000059680"/>
    </source>
</evidence>
<feature type="compositionally biased region" description="Acidic residues" evidence="1">
    <location>
        <begin position="33"/>
        <end position="67"/>
    </location>
</feature>
<sequence>EHDGGGERELDEGGEVLEGEHGEPLPSLREAAGDEVDELGENDEPPGDIADESGGDEAVAEAGEEDVVEHNVERQGDAGDGRHGPHLALRLKELLEREVGSVGEELRDDPTGVGAGNGGDVGGLAKPYEDAGGEDVGRGEDDSGGATDDP</sequence>
<feature type="compositionally biased region" description="Gly residues" evidence="1">
    <location>
        <begin position="113"/>
        <end position="122"/>
    </location>
</feature>
<proteinExistence type="predicted"/>
<reference evidence="2 3" key="3">
    <citation type="journal article" date="2013" name="Rice">
        <title>Improvement of the Oryza sativa Nipponbare reference genome using next generation sequence and optical map data.</title>
        <authorList>
            <person name="Kawahara Y."/>
            <person name="de la Bastide M."/>
            <person name="Hamilton J.P."/>
            <person name="Kanamori H."/>
            <person name="McCombie W.R."/>
            <person name="Ouyang S."/>
            <person name="Schwartz D.C."/>
            <person name="Tanaka T."/>
            <person name="Wu J."/>
            <person name="Zhou S."/>
            <person name="Childs K.L."/>
            <person name="Davidson R.M."/>
            <person name="Lin H."/>
            <person name="Quesada-Ocampo L."/>
            <person name="Vaillancourt B."/>
            <person name="Sakai H."/>
            <person name="Lee S.S."/>
            <person name="Kim J."/>
            <person name="Numa H."/>
            <person name="Itoh T."/>
            <person name="Buell C.R."/>
            <person name="Matsumoto T."/>
        </authorList>
    </citation>
    <scope>NUCLEOTIDE SEQUENCE [LARGE SCALE GENOMIC DNA]</scope>
    <source>
        <strain evidence="3">cv. Nipponbare</strain>
    </source>
</reference>
<name>A0A0P0W1A0_ORYSJ</name>
<accession>A0A0P0W1A0</accession>
<protein>
    <submittedName>
        <fullName evidence="2">Os03g0626750 protein</fullName>
    </submittedName>
</protein>
<reference evidence="3" key="1">
    <citation type="journal article" date="2005" name="Nature">
        <title>The map-based sequence of the rice genome.</title>
        <authorList>
            <consortium name="International rice genome sequencing project (IRGSP)"/>
            <person name="Matsumoto T."/>
            <person name="Wu J."/>
            <person name="Kanamori H."/>
            <person name="Katayose Y."/>
            <person name="Fujisawa M."/>
            <person name="Namiki N."/>
            <person name="Mizuno H."/>
            <person name="Yamamoto K."/>
            <person name="Antonio B.A."/>
            <person name="Baba T."/>
            <person name="Sakata K."/>
            <person name="Nagamura Y."/>
            <person name="Aoki H."/>
            <person name="Arikawa K."/>
            <person name="Arita K."/>
            <person name="Bito T."/>
            <person name="Chiden Y."/>
            <person name="Fujitsuka N."/>
            <person name="Fukunaka R."/>
            <person name="Hamada M."/>
            <person name="Harada C."/>
            <person name="Hayashi A."/>
            <person name="Hijishita S."/>
            <person name="Honda M."/>
            <person name="Hosokawa S."/>
            <person name="Ichikawa Y."/>
            <person name="Idonuma A."/>
            <person name="Iijima M."/>
            <person name="Ikeda M."/>
            <person name="Ikeno M."/>
            <person name="Ito K."/>
            <person name="Ito S."/>
            <person name="Ito T."/>
            <person name="Ito Y."/>
            <person name="Ito Y."/>
            <person name="Iwabuchi A."/>
            <person name="Kamiya K."/>
            <person name="Karasawa W."/>
            <person name="Kurita K."/>
            <person name="Katagiri S."/>
            <person name="Kikuta A."/>
            <person name="Kobayashi H."/>
            <person name="Kobayashi N."/>
            <person name="Machita K."/>
            <person name="Maehara T."/>
            <person name="Masukawa M."/>
            <person name="Mizubayashi T."/>
            <person name="Mukai Y."/>
            <person name="Nagasaki H."/>
            <person name="Nagata Y."/>
            <person name="Naito S."/>
            <person name="Nakashima M."/>
            <person name="Nakama Y."/>
            <person name="Nakamichi Y."/>
            <person name="Nakamura M."/>
            <person name="Meguro A."/>
            <person name="Negishi M."/>
            <person name="Ohta I."/>
            <person name="Ohta T."/>
            <person name="Okamoto M."/>
            <person name="Ono N."/>
            <person name="Saji S."/>
            <person name="Sakaguchi M."/>
            <person name="Sakai K."/>
            <person name="Shibata M."/>
            <person name="Shimokawa T."/>
            <person name="Song J."/>
            <person name="Takazaki Y."/>
            <person name="Terasawa K."/>
            <person name="Tsugane M."/>
            <person name="Tsuji K."/>
            <person name="Ueda S."/>
            <person name="Waki K."/>
            <person name="Yamagata H."/>
            <person name="Yamamoto M."/>
            <person name="Yamamoto S."/>
            <person name="Yamane H."/>
            <person name="Yoshiki S."/>
            <person name="Yoshihara R."/>
            <person name="Yukawa K."/>
            <person name="Zhong H."/>
            <person name="Yano M."/>
            <person name="Yuan Q."/>
            <person name="Ouyang S."/>
            <person name="Liu J."/>
            <person name="Jones K.M."/>
            <person name="Gansberger K."/>
            <person name="Moffat K."/>
            <person name="Hill J."/>
            <person name="Bera J."/>
            <person name="Fadrosh D."/>
            <person name="Jin S."/>
            <person name="Johri S."/>
            <person name="Kim M."/>
            <person name="Overton L."/>
            <person name="Reardon M."/>
            <person name="Tsitrin T."/>
            <person name="Vuong H."/>
            <person name="Weaver B."/>
            <person name="Ciecko A."/>
            <person name="Tallon L."/>
            <person name="Jackson J."/>
            <person name="Pai G."/>
            <person name="Aken S.V."/>
            <person name="Utterback T."/>
            <person name="Reidmuller S."/>
            <person name="Feldblyum T."/>
            <person name="Hsiao J."/>
            <person name="Zismann V."/>
            <person name="Iobst S."/>
            <person name="de Vazeille A.R."/>
            <person name="Buell C.R."/>
            <person name="Ying K."/>
            <person name="Li Y."/>
            <person name="Lu T."/>
            <person name="Huang Y."/>
            <person name="Zhao Q."/>
            <person name="Feng Q."/>
            <person name="Zhang L."/>
            <person name="Zhu J."/>
            <person name="Weng Q."/>
            <person name="Mu J."/>
            <person name="Lu Y."/>
            <person name="Fan D."/>
            <person name="Liu Y."/>
            <person name="Guan J."/>
            <person name="Zhang Y."/>
            <person name="Yu S."/>
            <person name="Liu X."/>
            <person name="Zhang Y."/>
            <person name="Hong G."/>
            <person name="Han B."/>
            <person name="Choisne N."/>
            <person name="Demange N."/>
            <person name="Orjeda G."/>
            <person name="Samain S."/>
            <person name="Cattolico L."/>
            <person name="Pelletier E."/>
            <person name="Couloux A."/>
            <person name="Segurens B."/>
            <person name="Wincker P."/>
            <person name="D'Hont A."/>
            <person name="Scarpelli C."/>
            <person name="Weissenbach J."/>
            <person name="Salanoubat M."/>
            <person name="Quetier F."/>
            <person name="Yu Y."/>
            <person name="Kim H.R."/>
            <person name="Rambo T."/>
            <person name="Currie J."/>
            <person name="Collura K."/>
            <person name="Luo M."/>
            <person name="Yang T."/>
            <person name="Ammiraju J.S.S."/>
            <person name="Engler F."/>
            <person name="Soderlund C."/>
            <person name="Wing R.A."/>
            <person name="Palmer L.E."/>
            <person name="de la Bastide M."/>
            <person name="Spiegel L."/>
            <person name="Nascimento L."/>
            <person name="Zutavern T."/>
            <person name="O'Shaughnessy A."/>
            <person name="Dike S."/>
            <person name="Dedhia N."/>
            <person name="Preston R."/>
            <person name="Balija V."/>
            <person name="McCombie W.R."/>
            <person name="Chow T."/>
            <person name="Chen H."/>
            <person name="Chung M."/>
            <person name="Chen C."/>
            <person name="Shaw J."/>
            <person name="Wu H."/>
            <person name="Hsiao K."/>
            <person name="Chao Y."/>
            <person name="Chu M."/>
            <person name="Cheng C."/>
            <person name="Hour A."/>
            <person name="Lee P."/>
            <person name="Lin S."/>
            <person name="Lin Y."/>
            <person name="Liou J."/>
            <person name="Liu S."/>
            <person name="Hsing Y."/>
            <person name="Raghuvanshi S."/>
            <person name="Mohanty A."/>
            <person name="Bharti A.K."/>
            <person name="Gaur A."/>
            <person name="Gupta V."/>
            <person name="Kumar D."/>
            <person name="Ravi V."/>
            <person name="Vij S."/>
            <person name="Kapur A."/>
            <person name="Khurana P."/>
            <person name="Khurana P."/>
            <person name="Khurana J.P."/>
            <person name="Tyagi A.K."/>
            <person name="Gaikwad K."/>
            <person name="Singh A."/>
            <person name="Dalal V."/>
            <person name="Srivastava S."/>
            <person name="Dixit A."/>
            <person name="Pal A.K."/>
            <person name="Ghazi I.A."/>
            <person name="Yadav M."/>
            <person name="Pandit A."/>
            <person name="Bhargava A."/>
            <person name="Sureshbabu K."/>
            <person name="Batra K."/>
            <person name="Sharma T.R."/>
            <person name="Mohapatra T."/>
            <person name="Singh N.K."/>
            <person name="Messing J."/>
            <person name="Nelson A.B."/>
            <person name="Fuks G."/>
            <person name="Kavchok S."/>
            <person name="Keizer G."/>
            <person name="Linton E."/>
            <person name="Llaca V."/>
            <person name="Song R."/>
            <person name="Tanyolac B."/>
            <person name="Young S."/>
            <person name="Ho-Il K."/>
            <person name="Hahn J.H."/>
            <person name="Sangsakoo G."/>
            <person name="Vanavichit A."/>
            <person name="de Mattos Luiz.A.T."/>
            <person name="Zimmer P.D."/>
            <person name="Malone G."/>
            <person name="Dellagostin O."/>
            <person name="de Oliveira A.C."/>
            <person name="Bevan M."/>
            <person name="Bancroft I."/>
            <person name="Minx P."/>
            <person name="Cordum H."/>
            <person name="Wilson R."/>
            <person name="Cheng Z."/>
            <person name="Jin W."/>
            <person name="Jiang J."/>
            <person name="Leong S.A."/>
            <person name="Iwama H."/>
            <person name="Gojobori T."/>
            <person name="Itoh T."/>
            <person name="Niimura Y."/>
            <person name="Fujii Y."/>
            <person name="Habara T."/>
            <person name="Sakai H."/>
            <person name="Sato Y."/>
            <person name="Wilson G."/>
            <person name="Kumar K."/>
            <person name="McCouch S."/>
            <person name="Juretic N."/>
            <person name="Hoen D."/>
            <person name="Wright S."/>
            <person name="Bruskiewich R."/>
            <person name="Bureau T."/>
            <person name="Miyao A."/>
            <person name="Hirochika H."/>
            <person name="Nishikawa T."/>
            <person name="Kadowaki K."/>
            <person name="Sugiura M."/>
            <person name="Burr B."/>
            <person name="Sasaki T."/>
        </authorList>
    </citation>
    <scope>NUCLEOTIDE SEQUENCE [LARGE SCALE GENOMIC DNA]</scope>
    <source>
        <strain evidence="3">cv. Nipponbare</strain>
    </source>
</reference>
<gene>
    <name evidence="2" type="ordered locus">Os03g0626750</name>
    <name evidence="2" type="ORF">OSNPB_030626750</name>
</gene>
<dbReference type="PaxDb" id="39947-A0A0P0W1A0"/>
<feature type="region of interest" description="Disordered" evidence="1">
    <location>
        <begin position="101"/>
        <end position="150"/>
    </location>
</feature>
<feature type="region of interest" description="Disordered" evidence="1">
    <location>
        <begin position="1"/>
        <end position="87"/>
    </location>
</feature>
<dbReference type="Proteomes" id="UP000059680">
    <property type="component" value="Chromosome 3"/>
</dbReference>
<dbReference type="AlphaFoldDB" id="A0A0P0W1A0"/>
<feature type="non-terminal residue" evidence="2">
    <location>
        <position position="1"/>
    </location>
</feature>
<evidence type="ECO:0000256" key="1">
    <source>
        <dbReference type="SAM" id="MobiDB-lite"/>
    </source>
</evidence>
<evidence type="ECO:0000313" key="2">
    <source>
        <dbReference type="EMBL" id="BAS85350.1"/>
    </source>
</evidence>
<dbReference type="EMBL" id="AP014959">
    <property type="protein sequence ID" value="BAS85350.1"/>
    <property type="molecule type" value="Genomic_DNA"/>
</dbReference>
<keyword evidence="3" id="KW-1185">Reference proteome</keyword>
<organism evidence="2 3">
    <name type="scientific">Oryza sativa subsp. japonica</name>
    <name type="common">Rice</name>
    <dbReference type="NCBI Taxonomy" id="39947"/>
    <lineage>
        <taxon>Eukaryota</taxon>
        <taxon>Viridiplantae</taxon>
        <taxon>Streptophyta</taxon>
        <taxon>Embryophyta</taxon>
        <taxon>Tracheophyta</taxon>
        <taxon>Spermatophyta</taxon>
        <taxon>Magnoliopsida</taxon>
        <taxon>Liliopsida</taxon>
        <taxon>Poales</taxon>
        <taxon>Poaceae</taxon>
        <taxon>BOP clade</taxon>
        <taxon>Oryzoideae</taxon>
        <taxon>Oryzeae</taxon>
        <taxon>Oryzinae</taxon>
        <taxon>Oryza</taxon>
        <taxon>Oryza sativa</taxon>
    </lineage>
</organism>
<feature type="compositionally biased region" description="Basic and acidic residues" evidence="1">
    <location>
        <begin position="101"/>
        <end position="110"/>
    </location>
</feature>
<dbReference type="FunCoup" id="A0A0P0W1A0">
    <property type="interactions" value="2"/>
</dbReference>
<dbReference type="InParanoid" id="A0A0P0W1A0"/>